<reference evidence="2" key="1">
    <citation type="submission" date="2011-08" db="EMBL/GenBank/DDBJ databases">
        <authorList>
            <person name="Rombauts S."/>
        </authorList>
    </citation>
    <scope>NUCLEOTIDE SEQUENCE</scope>
    <source>
        <strain evidence="2">London</strain>
    </source>
</reference>
<reference evidence="1" key="2">
    <citation type="submission" date="2015-06" db="UniProtKB">
        <authorList>
            <consortium name="EnsemblMetazoa"/>
        </authorList>
    </citation>
    <scope>IDENTIFICATION</scope>
</reference>
<protein>
    <submittedName>
        <fullName evidence="1">Uncharacterized protein</fullName>
    </submittedName>
</protein>
<dbReference type="Proteomes" id="UP000015104">
    <property type="component" value="Unassembled WGS sequence"/>
</dbReference>
<dbReference type="AlphaFoldDB" id="T1KE53"/>
<accession>T1KE53</accession>
<evidence type="ECO:0000313" key="2">
    <source>
        <dbReference type="Proteomes" id="UP000015104"/>
    </source>
</evidence>
<organism evidence="1 2">
    <name type="scientific">Tetranychus urticae</name>
    <name type="common">Two-spotted spider mite</name>
    <dbReference type="NCBI Taxonomy" id="32264"/>
    <lineage>
        <taxon>Eukaryota</taxon>
        <taxon>Metazoa</taxon>
        <taxon>Ecdysozoa</taxon>
        <taxon>Arthropoda</taxon>
        <taxon>Chelicerata</taxon>
        <taxon>Arachnida</taxon>
        <taxon>Acari</taxon>
        <taxon>Acariformes</taxon>
        <taxon>Trombidiformes</taxon>
        <taxon>Prostigmata</taxon>
        <taxon>Eleutherengona</taxon>
        <taxon>Raphignathae</taxon>
        <taxon>Tetranychoidea</taxon>
        <taxon>Tetranychidae</taxon>
        <taxon>Tetranychus</taxon>
    </lineage>
</organism>
<evidence type="ECO:0000313" key="1">
    <source>
        <dbReference type="EnsemblMetazoa" id="tetur09g05340.1"/>
    </source>
</evidence>
<sequence length="37" mass="4534">MLYNQRFYLNNLNQDNINFSNHHFWMISGLQELSESD</sequence>
<keyword evidence="2" id="KW-1185">Reference proteome</keyword>
<proteinExistence type="predicted"/>
<dbReference type="EnsemblMetazoa" id="tetur09g05340.1">
    <property type="protein sequence ID" value="tetur09g05340.1"/>
    <property type="gene ID" value="tetur09g05340"/>
</dbReference>
<name>T1KE53_TETUR</name>
<dbReference type="HOGENOM" id="CLU_3351673_0_0_1"/>
<dbReference type="EMBL" id="CAEY01002033">
    <property type="status" value="NOT_ANNOTATED_CDS"/>
    <property type="molecule type" value="Genomic_DNA"/>
</dbReference>